<dbReference type="STRING" id="3818.A0A444Y8P6"/>
<evidence type="ECO:0000256" key="5">
    <source>
        <dbReference type="ARBA" id="ARBA00022729"/>
    </source>
</evidence>
<dbReference type="Proteomes" id="UP000289738">
    <property type="component" value="Chromosome B08"/>
</dbReference>
<sequence>MKGRFLCFLIVLQSVSWVSVAKRPFSPDHAMSHPGTNESAAPKSSPPYTTIESEKKMKSLENWKAVKKIGSSPPSCEHKCYGCTPCEAIQVPSTGKRTHLAIHYANYEPESWRCKCGPFFYSP</sequence>
<name>A0A444Y8P6_ARAHY</name>
<reference evidence="9 10" key="1">
    <citation type="submission" date="2019-01" db="EMBL/GenBank/DDBJ databases">
        <title>Sequencing of cultivated peanut Arachis hypogaea provides insights into genome evolution and oil improvement.</title>
        <authorList>
            <person name="Chen X."/>
        </authorList>
    </citation>
    <scope>NUCLEOTIDE SEQUENCE [LARGE SCALE GENOMIC DNA]</scope>
    <source>
        <strain evidence="10">cv. Fuhuasheng</strain>
        <tissue evidence="9">Leaves</tissue>
    </source>
</reference>
<keyword evidence="4 7" id="KW-0964">Secreted</keyword>
<dbReference type="AlphaFoldDB" id="A0A444Y8P6"/>
<evidence type="ECO:0000313" key="9">
    <source>
        <dbReference type="EMBL" id="RYQ98320.1"/>
    </source>
</evidence>
<keyword evidence="6" id="KW-1015">Disulfide bond</keyword>
<evidence type="ECO:0000256" key="3">
    <source>
        <dbReference type="ARBA" id="ARBA00022473"/>
    </source>
</evidence>
<protein>
    <recommendedName>
        <fullName evidence="7">Epidermal patterning factor-like protein</fullName>
    </recommendedName>
</protein>
<comment type="caution">
    <text evidence="9">The sequence shown here is derived from an EMBL/GenBank/DDBJ whole genome shotgun (WGS) entry which is preliminary data.</text>
</comment>
<proteinExistence type="inferred from homology"/>
<evidence type="ECO:0000256" key="1">
    <source>
        <dbReference type="ARBA" id="ARBA00004613"/>
    </source>
</evidence>
<accession>A0A444Y8P6</accession>
<organism evidence="9 10">
    <name type="scientific">Arachis hypogaea</name>
    <name type="common">Peanut</name>
    <dbReference type="NCBI Taxonomy" id="3818"/>
    <lineage>
        <taxon>Eukaryota</taxon>
        <taxon>Viridiplantae</taxon>
        <taxon>Streptophyta</taxon>
        <taxon>Embryophyta</taxon>
        <taxon>Tracheophyta</taxon>
        <taxon>Spermatophyta</taxon>
        <taxon>Magnoliopsida</taxon>
        <taxon>eudicotyledons</taxon>
        <taxon>Gunneridae</taxon>
        <taxon>Pentapetalae</taxon>
        <taxon>rosids</taxon>
        <taxon>fabids</taxon>
        <taxon>Fabales</taxon>
        <taxon>Fabaceae</taxon>
        <taxon>Papilionoideae</taxon>
        <taxon>50 kb inversion clade</taxon>
        <taxon>dalbergioids sensu lato</taxon>
        <taxon>Dalbergieae</taxon>
        <taxon>Pterocarpus clade</taxon>
        <taxon>Arachis</taxon>
    </lineage>
</organism>
<dbReference type="Pfam" id="PF17181">
    <property type="entry name" value="EPF"/>
    <property type="match status" value="1"/>
</dbReference>
<keyword evidence="10" id="KW-1185">Reference proteome</keyword>
<feature type="signal peptide" evidence="7">
    <location>
        <begin position="1"/>
        <end position="21"/>
    </location>
</feature>
<dbReference type="GO" id="GO:0010052">
    <property type="term" value="P:guard cell differentiation"/>
    <property type="evidence" value="ECO:0007669"/>
    <property type="project" value="UniProtKB-UniRule"/>
</dbReference>
<dbReference type="Gramene" id="arahy.Tifrunner.gnm2.ann2.Ah18g026800.1">
    <property type="protein sequence ID" value="arahy.Tifrunner.gnm2.ann2.Ah18g026800.1-CDS"/>
    <property type="gene ID" value="arahy.Tifrunner.gnm2.ann2.Ah18g026800"/>
</dbReference>
<comment type="function">
    <text evidence="7">Controls stomatal patterning.</text>
</comment>
<comment type="subcellular location">
    <subcellularLocation>
        <location evidence="1 7">Secreted</location>
    </subcellularLocation>
</comment>
<dbReference type="PANTHER" id="PTHR33109:SF3">
    <property type="entry name" value="EPIDERMAL PATTERNING FACTOR-LIKE PROTEIN"/>
    <property type="match status" value="1"/>
</dbReference>
<feature type="chain" id="PRO_5027162854" description="Epidermal patterning factor-like protein" evidence="7">
    <location>
        <begin position="22"/>
        <end position="123"/>
    </location>
</feature>
<evidence type="ECO:0000256" key="6">
    <source>
        <dbReference type="ARBA" id="ARBA00023157"/>
    </source>
</evidence>
<evidence type="ECO:0000313" key="10">
    <source>
        <dbReference type="Proteomes" id="UP000289738"/>
    </source>
</evidence>
<dbReference type="InterPro" id="IPR039455">
    <property type="entry name" value="EPFL"/>
</dbReference>
<comment type="similarity">
    <text evidence="2 7">Belongs to the plant cysteine rich small secretory peptide family. Epidermal patterning factor subfamily.</text>
</comment>
<dbReference type="GO" id="GO:0005576">
    <property type="term" value="C:extracellular region"/>
    <property type="evidence" value="ECO:0007669"/>
    <property type="project" value="UniProtKB-SubCell"/>
</dbReference>
<feature type="region of interest" description="Disordered" evidence="8">
    <location>
        <begin position="28"/>
        <end position="51"/>
    </location>
</feature>
<evidence type="ECO:0000256" key="2">
    <source>
        <dbReference type="ARBA" id="ARBA00008127"/>
    </source>
</evidence>
<evidence type="ECO:0000256" key="7">
    <source>
        <dbReference type="RuleBase" id="RU367102"/>
    </source>
</evidence>
<dbReference type="SMR" id="A0A444Y8P6"/>
<evidence type="ECO:0000256" key="8">
    <source>
        <dbReference type="SAM" id="MobiDB-lite"/>
    </source>
</evidence>
<gene>
    <name evidence="9" type="ORF">Ahy_B08g094370</name>
</gene>
<dbReference type="EMBL" id="SDMP01000018">
    <property type="protein sequence ID" value="RYQ98320.1"/>
    <property type="molecule type" value="Genomic_DNA"/>
</dbReference>
<keyword evidence="5 7" id="KW-0732">Signal</keyword>
<dbReference type="PANTHER" id="PTHR33109">
    <property type="entry name" value="EPIDERMAL PATTERNING FACTOR-LIKE PROTEIN 4"/>
    <property type="match status" value="1"/>
</dbReference>
<keyword evidence="3 7" id="KW-0217">Developmental protein</keyword>
<evidence type="ECO:0000256" key="4">
    <source>
        <dbReference type="ARBA" id="ARBA00022525"/>
    </source>
</evidence>